<feature type="domain" description="MYND-type" evidence="6">
    <location>
        <begin position="194"/>
        <end position="253"/>
    </location>
</feature>
<dbReference type="AlphaFoldDB" id="A0A0G4HIA8"/>
<name>A0A0G4HIA8_9ALVE</name>
<evidence type="ECO:0000256" key="2">
    <source>
        <dbReference type="ARBA" id="ARBA00022771"/>
    </source>
</evidence>
<organism evidence="7">
    <name type="scientific">Chromera velia CCMP2878</name>
    <dbReference type="NCBI Taxonomy" id="1169474"/>
    <lineage>
        <taxon>Eukaryota</taxon>
        <taxon>Sar</taxon>
        <taxon>Alveolata</taxon>
        <taxon>Colpodellida</taxon>
        <taxon>Chromeraceae</taxon>
        <taxon>Chromera</taxon>
    </lineage>
</organism>
<feature type="region of interest" description="Disordered" evidence="5">
    <location>
        <begin position="147"/>
        <end position="166"/>
    </location>
</feature>
<keyword evidence="3" id="KW-0862">Zinc</keyword>
<evidence type="ECO:0000256" key="5">
    <source>
        <dbReference type="SAM" id="MobiDB-lite"/>
    </source>
</evidence>
<evidence type="ECO:0000313" key="7">
    <source>
        <dbReference type="EMBL" id="CEM43773.1"/>
    </source>
</evidence>
<gene>
    <name evidence="7" type="ORF">Cvel_6939</name>
</gene>
<keyword evidence="2 4" id="KW-0863">Zinc-finger</keyword>
<protein>
    <recommendedName>
        <fullName evidence="6">MYND-type domain-containing protein</fullName>
    </recommendedName>
</protein>
<proteinExistence type="predicted"/>
<dbReference type="VEuPathDB" id="CryptoDB:Cvel_6939"/>
<dbReference type="SUPFAM" id="SSF144232">
    <property type="entry name" value="HIT/MYND zinc finger-like"/>
    <property type="match status" value="1"/>
</dbReference>
<accession>A0A0G4HIA8</accession>
<evidence type="ECO:0000256" key="1">
    <source>
        <dbReference type="ARBA" id="ARBA00022723"/>
    </source>
</evidence>
<evidence type="ECO:0000259" key="6">
    <source>
        <dbReference type="PROSITE" id="PS50865"/>
    </source>
</evidence>
<sequence>MSLQNSKVARQLEKGKAKEIEKTLETVCDISQRFPPRWLLGRFLGLLVLRLHCVLSMAQRPPRPLCHLEHTLSGLSNFQIALLDWLWVDRQTDNPLLILSQVPFTSLSSFLEEEETKALQCARSASEERECESKGAARQFLGSRLVDKGAGREDSKENSGPDDLSNVAELDRGVERDLFLNSRKEKRAAYRPPCDNCGKETVKAKNCSGCKLAIYCSRECQKSHWKTVAEFAQSAKMKTLGPSPVAVPHKLSCSLLQQRVLPLLLSTAFALDSKPLN</sequence>
<dbReference type="EMBL" id="CDMZ01002757">
    <property type="protein sequence ID" value="CEM43773.1"/>
    <property type="molecule type" value="Genomic_DNA"/>
</dbReference>
<reference evidence="7" key="1">
    <citation type="submission" date="2014-11" db="EMBL/GenBank/DDBJ databases">
        <authorList>
            <person name="Otto D Thomas"/>
            <person name="Naeem Raeece"/>
        </authorList>
    </citation>
    <scope>NUCLEOTIDE SEQUENCE</scope>
</reference>
<dbReference type="InterPro" id="IPR002893">
    <property type="entry name" value="Znf_MYND"/>
</dbReference>
<dbReference type="Pfam" id="PF01753">
    <property type="entry name" value="zf-MYND"/>
    <property type="match status" value="1"/>
</dbReference>
<dbReference type="PhylomeDB" id="A0A0G4HIA8"/>
<dbReference type="PROSITE" id="PS50865">
    <property type="entry name" value="ZF_MYND_2"/>
    <property type="match status" value="1"/>
</dbReference>
<evidence type="ECO:0000256" key="4">
    <source>
        <dbReference type="PROSITE-ProRule" id="PRU00134"/>
    </source>
</evidence>
<keyword evidence="1" id="KW-0479">Metal-binding</keyword>
<evidence type="ECO:0000256" key="3">
    <source>
        <dbReference type="ARBA" id="ARBA00022833"/>
    </source>
</evidence>
<dbReference type="Gene3D" id="6.10.140.2220">
    <property type="match status" value="1"/>
</dbReference>
<dbReference type="GO" id="GO:0008270">
    <property type="term" value="F:zinc ion binding"/>
    <property type="evidence" value="ECO:0007669"/>
    <property type="project" value="UniProtKB-KW"/>
</dbReference>
<feature type="compositionally biased region" description="Basic and acidic residues" evidence="5">
    <location>
        <begin position="147"/>
        <end position="159"/>
    </location>
</feature>